<dbReference type="GeneID" id="110233506"/>
<dbReference type="GO" id="GO:0030154">
    <property type="term" value="P:cell differentiation"/>
    <property type="evidence" value="ECO:0007669"/>
    <property type="project" value="UniProtKB-KW"/>
</dbReference>
<keyword evidence="10 13" id="KW-0539">Nucleus</keyword>
<keyword evidence="17" id="KW-1185">Reference proteome</keyword>
<keyword evidence="9" id="KW-0804">Transcription</keyword>
<evidence type="ECO:0000256" key="1">
    <source>
        <dbReference type="ARBA" id="ARBA00004324"/>
    </source>
</evidence>
<evidence type="ECO:0000256" key="6">
    <source>
        <dbReference type="ARBA" id="ARBA00022928"/>
    </source>
</evidence>
<keyword evidence="8" id="KW-0010">Activator</keyword>
<evidence type="ECO:0000256" key="7">
    <source>
        <dbReference type="ARBA" id="ARBA00023125"/>
    </source>
</evidence>
<dbReference type="Gene3D" id="1.10.30.10">
    <property type="entry name" value="High mobility group box domain"/>
    <property type="match status" value="1"/>
</dbReference>
<accession>A0A913WUV3</accession>
<dbReference type="PANTHER" id="PTHR10270">
    <property type="entry name" value="SOX TRANSCRIPTION FACTOR"/>
    <property type="match status" value="1"/>
</dbReference>
<evidence type="ECO:0000259" key="15">
    <source>
        <dbReference type="PROSITE" id="PS50118"/>
    </source>
</evidence>
<dbReference type="OrthoDB" id="6247875at2759"/>
<feature type="compositionally biased region" description="Basic and acidic residues" evidence="14">
    <location>
        <begin position="66"/>
        <end position="81"/>
    </location>
</feature>
<evidence type="ECO:0000256" key="4">
    <source>
        <dbReference type="ARBA" id="ARBA00022782"/>
    </source>
</evidence>
<dbReference type="PRINTS" id="PR00886">
    <property type="entry name" value="HIGHMOBLTY12"/>
</dbReference>
<evidence type="ECO:0000256" key="8">
    <source>
        <dbReference type="ARBA" id="ARBA00023159"/>
    </source>
</evidence>
<dbReference type="GO" id="GO:0007548">
    <property type="term" value="P:sex differentiation"/>
    <property type="evidence" value="ECO:0007669"/>
    <property type="project" value="UniProtKB-KW"/>
</dbReference>
<dbReference type="GO" id="GO:0001228">
    <property type="term" value="F:DNA-binding transcription activator activity, RNA polymerase II-specific"/>
    <property type="evidence" value="ECO:0007669"/>
    <property type="project" value="TreeGrafter"/>
</dbReference>
<dbReference type="EnsemblMetazoa" id="XM_021038802.2">
    <property type="protein sequence ID" value="XP_020894461.1"/>
    <property type="gene ID" value="LOC110233506"/>
</dbReference>
<dbReference type="Pfam" id="PF00505">
    <property type="entry name" value="HMG_box"/>
    <property type="match status" value="1"/>
</dbReference>
<organism evidence="16 17">
    <name type="scientific">Exaiptasia diaphana</name>
    <name type="common">Tropical sea anemone</name>
    <name type="synonym">Aiptasia pulchella</name>
    <dbReference type="NCBI Taxonomy" id="2652724"/>
    <lineage>
        <taxon>Eukaryota</taxon>
        <taxon>Metazoa</taxon>
        <taxon>Cnidaria</taxon>
        <taxon>Anthozoa</taxon>
        <taxon>Hexacorallia</taxon>
        <taxon>Actiniaria</taxon>
        <taxon>Aiptasiidae</taxon>
        <taxon>Exaiptasia</taxon>
    </lineage>
</organism>
<dbReference type="Proteomes" id="UP000887567">
    <property type="component" value="Unplaced"/>
</dbReference>
<keyword evidence="5" id="KW-0112">Calmodulin-binding</keyword>
<dbReference type="PROSITE" id="PS50118">
    <property type="entry name" value="HMG_BOX_2"/>
    <property type="match status" value="1"/>
</dbReference>
<comment type="subcellular location">
    <subcellularLocation>
        <location evidence="1">Nucleus speckle</location>
    </subcellularLocation>
</comment>
<evidence type="ECO:0000313" key="17">
    <source>
        <dbReference type="Proteomes" id="UP000887567"/>
    </source>
</evidence>
<evidence type="ECO:0000313" key="16">
    <source>
        <dbReference type="EnsemblMetazoa" id="XP_020894461.1"/>
    </source>
</evidence>
<keyword evidence="6" id="KW-0726">Sexual differentiation</keyword>
<dbReference type="InterPro" id="IPR009071">
    <property type="entry name" value="HMG_box_dom"/>
</dbReference>
<evidence type="ECO:0000256" key="3">
    <source>
        <dbReference type="ARBA" id="ARBA00019052"/>
    </source>
</evidence>
<evidence type="ECO:0000256" key="12">
    <source>
        <dbReference type="ARBA" id="ARBA00045821"/>
    </source>
</evidence>
<dbReference type="SMART" id="SM00398">
    <property type="entry name" value="HMG"/>
    <property type="match status" value="1"/>
</dbReference>
<keyword evidence="7 13" id="KW-0238">DNA-binding</keyword>
<dbReference type="FunFam" id="1.10.30.10:FF:000002">
    <property type="entry name" value="transcription factor Sox-2"/>
    <property type="match status" value="1"/>
</dbReference>
<feature type="domain" description="HMG box" evidence="15">
    <location>
        <begin position="15"/>
        <end position="83"/>
    </location>
</feature>
<dbReference type="InterPro" id="IPR050140">
    <property type="entry name" value="SRY-related_HMG-box_TF-like"/>
</dbReference>
<feature type="compositionally biased region" description="Basic residues" evidence="14">
    <location>
        <begin position="82"/>
        <end position="92"/>
    </location>
</feature>
<keyword evidence="4" id="KW-0221">Differentiation</keyword>
<evidence type="ECO:0000256" key="5">
    <source>
        <dbReference type="ARBA" id="ARBA00022860"/>
    </source>
</evidence>
<dbReference type="CDD" id="cd22028">
    <property type="entry name" value="HMG-box_SoxA_SoxB_SoxG"/>
    <property type="match status" value="1"/>
</dbReference>
<dbReference type="SUPFAM" id="SSF47095">
    <property type="entry name" value="HMG-box"/>
    <property type="match status" value="1"/>
</dbReference>
<comment type="function">
    <text evidence="12">Transcriptional regulator that controls a genetic switch in male development. It is necessary and sufficient for initiating male sex determination by directing the development of supporting cell precursors (pre-Sertoli cells) as Sertoli rather than granulosa cells. Involved in different aspects of gene regulation including promoter activation or repression. Binds to the DNA consensus sequence 5'-[AT]AACAA[AT]-3'. SRY HMG box recognizes DNA by partial intercalation in the minor groove and promotes DNA bending. Also involved in pre-mRNA splicing. In male adult brain involved in the maintenance of motor functions of dopaminergic neurons.</text>
</comment>
<dbReference type="GO" id="GO:0016607">
    <property type="term" value="C:nuclear speck"/>
    <property type="evidence" value="ECO:0007669"/>
    <property type="project" value="UniProtKB-SubCell"/>
</dbReference>
<dbReference type="AlphaFoldDB" id="A0A913WUV3"/>
<evidence type="ECO:0000256" key="11">
    <source>
        <dbReference type="ARBA" id="ARBA00032498"/>
    </source>
</evidence>
<comment type="similarity">
    <text evidence="2">Belongs to the SRY family.</text>
</comment>
<dbReference type="PANTHER" id="PTHR10270:SF161">
    <property type="entry name" value="SEX-DETERMINING REGION Y PROTEIN"/>
    <property type="match status" value="1"/>
</dbReference>
<evidence type="ECO:0000256" key="13">
    <source>
        <dbReference type="PROSITE-ProRule" id="PRU00267"/>
    </source>
</evidence>
<dbReference type="KEGG" id="epa:110233506"/>
<reference evidence="16" key="1">
    <citation type="submission" date="2022-11" db="UniProtKB">
        <authorList>
            <consortium name="EnsemblMetazoa"/>
        </authorList>
    </citation>
    <scope>IDENTIFICATION</scope>
</reference>
<feature type="DNA-binding region" description="HMG box" evidence="13">
    <location>
        <begin position="15"/>
        <end position="83"/>
    </location>
</feature>
<protein>
    <recommendedName>
        <fullName evidence="3">Sex-determining region Y protein</fullName>
    </recommendedName>
    <alternativeName>
        <fullName evidence="11">Testis-determining factor</fullName>
    </alternativeName>
</protein>
<evidence type="ECO:0000256" key="2">
    <source>
        <dbReference type="ARBA" id="ARBA00005998"/>
    </source>
</evidence>
<proteinExistence type="inferred from homology"/>
<sequence>MTSTTPTTPKEAGHIKRPMNAFMVWSRAQRKAISQESPRLHNSEISKILGAKWKKLSDEDKAPYVDEAKKLQQQHSRDHPGYKYKPRRRKPKQNMLKKPGYQFGYPVTEQHAAFKMAGYAPNNMPSPEAMYHQPFYQMPSQAGFHQMYDMTMHGARQAHTYSAPPPTHSPSVPDLCYPVRSGEIMQNTHIYGGTMDSPPTTSSYSASPNIHIQQSQEHNSTYPSLFTQRHM</sequence>
<dbReference type="InterPro" id="IPR036910">
    <property type="entry name" value="HMG_box_dom_sf"/>
</dbReference>
<dbReference type="RefSeq" id="XP_020894461.1">
    <property type="nucleotide sequence ID" value="XM_021038802.2"/>
</dbReference>
<dbReference type="GO" id="GO:0000978">
    <property type="term" value="F:RNA polymerase II cis-regulatory region sequence-specific DNA binding"/>
    <property type="evidence" value="ECO:0007669"/>
    <property type="project" value="TreeGrafter"/>
</dbReference>
<evidence type="ECO:0000256" key="9">
    <source>
        <dbReference type="ARBA" id="ARBA00023163"/>
    </source>
</evidence>
<feature type="region of interest" description="Disordered" evidence="14">
    <location>
        <begin position="212"/>
        <end position="231"/>
    </location>
</feature>
<name>A0A913WUV3_EXADI</name>
<evidence type="ECO:0000256" key="14">
    <source>
        <dbReference type="SAM" id="MobiDB-lite"/>
    </source>
</evidence>
<dbReference type="OMA" id="TEMAPHA"/>
<evidence type="ECO:0000256" key="10">
    <source>
        <dbReference type="ARBA" id="ARBA00023242"/>
    </source>
</evidence>
<feature type="region of interest" description="Disordered" evidence="14">
    <location>
        <begin position="66"/>
        <end position="99"/>
    </location>
</feature>
<dbReference type="GO" id="GO:0005516">
    <property type="term" value="F:calmodulin binding"/>
    <property type="evidence" value="ECO:0007669"/>
    <property type="project" value="UniProtKB-KW"/>
</dbReference>